<evidence type="ECO:0000259" key="2">
    <source>
        <dbReference type="Pfam" id="PF05193"/>
    </source>
</evidence>
<dbReference type="InterPro" id="IPR011249">
    <property type="entry name" value="Metalloenz_LuxS/M16"/>
</dbReference>
<dbReference type="Pfam" id="PF05193">
    <property type="entry name" value="Peptidase_M16_C"/>
    <property type="match status" value="2"/>
</dbReference>
<organism evidence="3 4">
    <name type="scientific">Oikopleura dioica</name>
    <name type="common">Tunicate</name>
    <dbReference type="NCBI Taxonomy" id="34765"/>
    <lineage>
        <taxon>Eukaryota</taxon>
        <taxon>Metazoa</taxon>
        <taxon>Chordata</taxon>
        <taxon>Tunicata</taxon>
        <taxon>Appendicularia</taxon>
        <taxon>Copelata</taxon>
        <taxon>Oikopleuridae</taxon>
        <taxon>Oikopleura</taxon>
    </lineage>
</organism>
<dbReference type="SUPFAM" id="SSF63411">
    <property type="entry name" value="LuxS/MPP-like metallohydrolase"/>
    <property type="match status" value="3"/>
</dbReference>
<keyword evidence="1" id="KW-0479">Metal-binding</keyword>
<dbReference type="InterPro" id="IPR050626">
    <property type="entry name" value="Peptidase_M16"/>
</dbReference>
<reference evidence="3 4" key="1">
    <citation type="submission" date="2021-04" db="EMBL/GenBank/DDBJ databases">
        <authorList>
            <person name="Bliznina A."/>
        </authorList>
    </citation>
    <scope>NUCLEOTIDE SEQUENCE [LARGE SCALE GENOMIC DNA]</scope>
</reference>
<dbReference type="PANTHER" id="PTHR43690">
    <property type="entry name" value="NARDILYSIN"/>
    <property type="match status" value="1"/>
</dbReference>
<evidence type="ECO:0000313" key="4">
    <source>
        <dbReference type="Proteomes" id="UP001158576"/>
    </source>
</evidence>
<sequence>MEESGTERQLSAVDSEYDLRKAGMTGRLVLQEALMTENHPMRHFCAGNRYSIWEYPREEFGLDPLKILDEWYQRNYCSPWMKLVLQANLPMSKLQEYAVKFFGQIPTRGQTEPGLHKEPNGPHHSISLEKIVKIVPFGAEKDAMKMYFPLQSYLEKISCDPVQFLEYVLCDQGPGSLSRYLEERDLGKVEAFKWVLAYICVSFLNKLASKNLKNQVMMDMLLFGIRDLYQSSRDFTLASEVGIDCQILGTIFDVTKNNDHDSSIVKKPHVTNDTRPAGILVSGYDSKLPEIILRAVNMLLNFKIENNDGLEELVDQLQRAYQSTMICDPIRVCNELGTRLLVNNYYSLPERLEFIQEVVLSNPSPSEFMEEFHHFQKEFIRKSFYQVHIEGNMTEKEATSVFRQIKDLTKAKGPGSFRVKSTISPPKIRHHPTPIACKVAGMNPNSEMTFCSLAWVLGKLQSSRKLSALSTFVQSMMHQPTFDWLRTKNALGYIAATREWSRNGIKAIAIECNTNINRVTVEEVEALMTKCTTLILKQFEALTEEQYKSSKEAYVKLLAKPAESMDSYFGANQVEIFDGTQRFRRKEEESSELLKVTKEEFVRFYKEYIIKNERRIFVAVEGCSKHTQANGLFKHLPLENTIKDYEQISDFGAMPSAFY</sequence>
<dbReference type="InterPro" id="IPR007863">
    <property type="entry name" value="Peptidase_M16_C"/>
</dbReference>
<feature type="domain" description="Peptidase M16 C-terminal" evidence="2">
    <location>
        <begin position="68"/>
        <end position="185"/>
    </location>
</feature>
<evidence type="ECO:0000256" key="1">
    <source>
        <dbReference type="ARBA" id="ARBA00022723"/>
    </source>
</evidence>
<keyword evidence="4" id="KW-1185">Reference proteome</keyword>
<name>A0ABN7SUS3_OIKDI</name>
<proteinExistence type="predicted"/>
<dbReference type="EMBL" id="OU015566">
    <property type="protein sequence ID" value="CAG5105682.1"/>
    <property type="molecule type" value="Genomic_DNA"/>
</dbReference>
<feature type="domain" description="Peptidase M16 C-terminal" evidence="2">
    <location>
        <begin position="370"/>
        <end position="538"/>
    </location>
</feature>
<dbReference type="Gene3D" id="3.30.830.10">
    <property type="entry name" value="Metalloenzyme, LuxS/M16 peptidase-like"/>
    <property type="match status" value="3"/>
</dbReference>
<dbReference type="PANTHER" id="PTHR43690:SF18">
    <property type="entry name" value="INSULIN-DEGRADING ENZYME-RELATED"/>
    <property type="match status" value="1"/>
</dbReference>
<dbReference type="Proteomes" id="UP001158576">
    <property type="component" value="Chromosome 1"/>
</dbReference>
<gene>
    <name evidence="3" type="ORF">OKIOD_LOCUS11121</name>
</gene>
<accession>A0ABN7SUS3</accession>
<protein>
    <submittedName>
        <fullName evidence="3">Oidioi.mRNA.OKI2018_I69.chr1.g2356.t1.cds</fullName>
    </submittedName>
</protein>
<evidence type="ECO:0000313" key="3">
    <source>
        <dbReference type="EMBL" id="CAG5105682.1"/>
    </source>
</evidence>